<dbReference type="InterPro" id="IPR009936">
    <property type="entry name" value="DUF1468"/>
</dbReference>
<feature type="region of interest" description="Disordered" evidence="1">
    <location>
        <begin position="70"/>
        <end position="126"/>
    </location>
</feature>
<comment type="caution">
    <text evidence="4">The sequence shown here is derived from an EMBL/GenBank/DDBJ whole genome shotgun (WGS) entry which is preliminary data.</text>
</comment>
<feature type="domain" description="DUF1468" evidence="3">
    <location>
        <begin position="7"/>
        <end position="199"/>
    </location>
</feature>
<reference evidence="5" key="1">
    <citation type="journal article" date="2019" name="Int. J. Syst. Evol. Microbiol.">
        <title>The Global Catalogue of Microorganisms (GCM) 10K type strain sequencing project: providing services to taxonomists for standard genome sequencing and annotation.</title>
        <authorList>
            <consortium name="The Broad Institute Genomics Platform"/>
            <consortium name="The Broad Institute Genome Sequencing Center for Infectious Disease"/>
            <person name="Wu L."/>
            <person name="Ma J."/>
        </authorList>
    </citation>
    <scope>NUCLEOTIDE SEQUENCE [LARGE SCALE GENOMIC DNA]</scope>
    <source>
        <strain evidence="5">JCM 11483</strain>
    </source>
</reference>
<evidence type="ECO:0000313" key="4">
    <source>
        <dbReference type="EMBL" id="GAA3288128.1"/>
    </source>
</evidence>
<sequence length="205" mass="20998">MIGVAAVIGGLGYGVLVDGVIGPGFLPIVAGGFVAIASVAEIARLYRAARTNPVPAVSVAEATPTYTAVDVGDAATGPGNEAEINGAGQSEDPQGMGTGASAGTDDQHGDQSEESETDRDTFGRTSRQRRSAIMKIFALMLAVLCTVMVIGLLPALTAMLLTLMLWVERKPLLPSLLVSLAGLGVAYLLFVQLLGVPTPVGIFGF</sequence>
<evidence type="ECO:0000313" key="5">
    <source>
        <dbReference type="Proteomes" id="UP001501736"/>
    </source>
</evidence>
<evidence type="ECO:0000256" key="1">
    <source>
        <dbReference type="SAM" id="MobiDB-lite"/>
    </source>
</evidence>
<name>A0ABP6RF84_9MICC</name>
<accession>A0ABP6RF84</accession>
<proteinExistence type="predicted"/>
<feature type="transmembrane region" description="Helical" evidence="2">
    <location>
        <begin position="20"/>
        <end position="40"/>
    </location>
</feature>
<keyword evidence="2" id="KW-1133">Transmembrane helix</keyword>
<dbReference type="Pfam" id="PF07331">
    <property type="entry name" value="TctB"/>
    <property type="match status" value="1"/>
</dbReference>
<protein>
    <recommendedName>
        <fullName evidence="3">DUF1468 domain-containing protein</fullName>
    </recommendedName>
</protein>
<keyword evidence="2" id="KW-0812">Transmembrane</keyword>
<dbReference type="EMBL" id="BAAAYG010000015">
    <property type="protein sequence ID" value="GAA3288128.1"/>
    <property type="molecule type" value="Genomic_DNA"/>
</dbReference>
<keyword evidence="5" id="KW-1185">Reference proteome</keyword>
<evidence type="ECO:0000256" key="2">
    <source>
        <dbReference type="SAM" id="Phobius"/>
    </source>
</evidence>
<organism evidence="4 5">
    <name type="scientific">Nesterenkonia halobia</name>
    <dbReference type="NCBI Taxonomy" id="37922"/>
    <lineage>
        <taxon>Bacteria</taxon>
        <taxon>Bacillati</taxon>
        <taxon>Actinomycetota</taxon>
        <taxon>Actinomycetes</taxon>
        <taxon>Micrococcales</taxon>
        <taxon>Micrococcaceae</taxon>
        <taxon>Nesterenkonia</taxon>
    </lineage>
</organism>
<keyword evidence="2" id="KW-0472">Membrane</keyword>
<evidence type="ECO:0000259" key="3">
    <source>
        <dbReference type="Pfam" id="PF07331"/>
    </source>
</evidence>
<feature type="transmembrane region" description="Helical" evidence="2">
    <location>
        <begin position="136"/>
        <end position="166"/>
    </location>
</feature>
<dbReference type="Proteomes" id="UP001501736">
    <property type="component" value="Unassembled WGS sequence"/>
</dbReference>
<feature type="transmembrane region" description="Helical" evidence="2">
    <location>
        <begin position="172"/>
        <end position="196"/>
    </location>
</feature>
<gene>
    <name evidence="4" type="ORF">GCM10020260_26070</name>
</gene>